<dbReference type="Proteomes" id="UP000018420">
    <property type="component" value="Unassembled WGS sequence"/>
</dbReference>
<evidence type="ECO:0000313" key="3">
    <source>
        <dbReference type="EMBL" id="EPR81791.1"/>
    </source>
</evidence>
<reference evidence="3 4" key="1">
    <citation type="submission" date="2013-05" db="EMBL/GenBank/DDBJ databases">
        <title>Genome assembly of Acinetobacter junii MTCC 11364.</title>
        <authorList>
            <person name="Khatri I."/>
            <person name="Singh N.K."/>
            <person name="Subramanian S."/>
            <person name="Mayilraj S."/>
        </authorList>
    </citation>
    <scope>NUCLEOTIDE SEQUENCE [LARGE SCALE GENOMIC DNA]</scope>
    <source>
        <strain evidence="3 4">MTCC 11364</strain>
    </source>
</reference>
<dbReference type="Pfam" id="PF19994">
    <property type="entry name" value="GASH"/>
    <property type="match status" value="1"/>
</dbReference>
<feature type="region of interest" description="Disordered" evidence="1">
    <location>
        <begin position="192"/>
        <end position="211"/>
    </location>
</feature>
<protein>
    <recommendedName>
        <fullName evidence="2">GTPase-associated system helical domain-containing protein</fullName>
    </recommendedName>
</protein>
<dbReference type="AlphaFoldDB" id="S7WFA7"/>
<dbReference type="EMBL" id="ASYZ01000163">
    <property type="protein sequence ID" value="EPR81791.1"/>
    <property type="molecule type" value="Genomic_DNA"/>
</dbReference>
<organism evidence="3 4">
    <name type="scientific">Acinetobacter junii CIP 107470 = MTCC 11364</name>
    <dbReference type="NCBI Taxonomy" id="1217666"/>
    <lineage>
        <taxon>Bacteria</taxon>
        <taxon>Pseudomonadati</taxon>
        <taxon>Pseudomonadota</taxon>
        <taxon>Gammaproteobacteria</taxon>
        <taxon>Moraxellales</taxon>
        <taxon>Moraxellaceae</taxon>
        <taxon>Acinetobacter</taxon>
    </lineage>
</organism>
<proteinExistence type="predicted"/>
<dbReference type="InterPro" id="IPR045523">
    <property type="entry name" value="GASH"/>
</dbReference>
<feature type="compositionally biased region" description="Low complexity" evidence="1">
    <location>
        <begin position="193"/>
        <end position="206"/>
    </location>
</feature>
<accession>S7WFA7</accession>
<name>S7WFA7_ACIJU</name>
<gene>
    <name evidence="3" type="ORF">L292_1005</name>
</gene>
<dbReference type="PATRIC" id="fig|1330047.3.peg.2782"/>
<comment type="caution">
    <text evidence="3">The sequence shown here is derived from an EMBL/GenBank/DDBJ whole genome shotgun (WGS) entry which is preliminary data.</text>
</comment>
<evidence type="ECO:0000259" key="2">
    <source>
        <dbReference type="Pfam" id="PF19994"/>
    </source>
</evidence>
<dbReference type="RefSeq" id="WP_004911055.1">
    <property type="nucleotide sequence ID" value="NZ_ASYZ01000163.1"/>
</dbReference>
<evidence type="ECO:0000313" key="4">
    <source>
        <dbReference type="Proteomes" id="UP000018420"/>
    </source>
</evidence>
<sequence>MSTEILMKFLKLGLIDLQGSDEKLDKLEKTSISLAKLLEANPSKSLAYALIALDPKAPEDDPVVQETISILEKNWTTYSNTFSGTPVQVIRALLLQALVISAEENQQLAIAFVSITRNVLPHMEIGNEINMWSELVMKFESELNIAAEKEWATPDNISVKAFSYSPPKQIKISSADVVLNRDALQVGVEKAVGPNNNRNQTTNGNPHWSNSVPHWSNEFSPRMVSAISDVVDNALAQAKIEPLDLSKPLKDLANAVSNHIDTTIEAVSRATAGLQRRTSLIWWKESLYSQSASASYRQMPIDIAAAIMAFDLFNQVPTCSPASVSAFLYESIFLLTKDETEKKVGLADRIREVQQSQYTDSLRKYIQNLFKDTRGRGPLLRFLTSDLSPDDQQFGEFTGLAPNTLISNSEWASWVFRELQAIRAVTAGENKDD</sequence>
<feature type="domain" description="GTPase-associated system helical" evidence="2">
    <location>
        <begin position="7"/>
        <end position="423"/>
    </location>
</feature>
<evidence type="ECO:0000256" key="1">
    <source>
        <dbReference type="SAM" id="MobiDB-lite"/>
    </source>
</evidence>